<comment type="caution">
    <text evidence="2">The sequence shown here is derived from an EMBL/GenBank/DDBJ whole genome shotgun (WGS) entry which is preliminary data.</text>
</comment>
<accession>A0A2W2AHI6</accession>
<evidence type="ECO:0000259" key="1">
    <source>
        <dbReference type="Pfam" id="PF00582"/>
    </source>
</evidence>
<dbReference type="Pfam" id="PF00582">
    <property type="entry name" value="Usp"/>
    <property type="match status" value="1"/>
</dbReference>
<sequence length="275" mass="31114">MNTILVATNFSATSRNALHYISELMKDQEDVSITLLHTYLIPITYTGEGVALTAVKDALVDVEEKMNDEAEWLQENYPQFKANTKILVGDLQDGIETILDDNDNITLIVMGAPGEYSELTGWDKDVLNVLIELPVPVLTVPAHISYQPIRNIAFAADFRSKIEHVPQNGVARMKEVTGAHLHIVNVVADPTQENEHWRAGKIRLQEIFGENDVTYHVMREPKIVDCIIHFVEENKIDCLFVMPGRHGFWYNLFHKSHTKQLAKLNKLPIIALHGL</sequence>
<dbReference type="Gene3D" id="3.40.50.12370">
    <property type="match status" value="1"/>
</dbReference>
<dbReference type="CDD" id="cd00293">
    <property type="entry name" value="USP-like"/>
    <property type="match status" value="1"/>
</dbReference>
<feature type="domain" description="UspA" evidence="1">
    <location>
        <begin position="2"/>
        <end position="140"/>
    </location>
</feature>
<organism evidence="2 3">
    <name type="scientific">Taibaiella soli</name>
    <dbReference type="NCBI Taxonomy" id="1649169"/>
    <lineage>
        <taxon>Bacteria</taxon>
        <taxon>Pseudomonadati</taxon>
        <taxon>Bacteroidota</taxon>
        <taxon>Chitinophagia</taxon>
        <taxon>Chitinophagales</taxon>
        <taxon>Chitinophagaceae</taxon>
        <taxon>Taibaiella</taxon>
    </lineage>
</organism>
<name>A0A2W2AHI6_9BACT</name>
<dbReference type="EMBL" id="QKTW01000002">
    <property type="protein sequence ID" value="PZF74955.1"/>
    <property type="molecule type" value="Genomic_DNA"/>
</dbReference>
<dbReference type="InterPro" id="IPR006016">
    <property type="entry name" value="UspA"/>
</dbReference>
<dbReference type="OrthoDB" id="9788959at2"/>
<evidence type="ECO:0000313" key="3">
    <source>
        <dbReference type="Proteomes" id="UP000248745"/>
    </source>
</evidence>
<evidence type="ECO:0000313" key="2">
    <source>
        <dbReference type="EMBL" id="PZF74955.1"/>
    </source>
</evidence>
<keyword evidence="3" id="KW-1185">Reference proteome</keyword>
<dbReference type="AlphaFoldDB" id="A0A2W2AHI6"/>
<reference evidence="2 3" key="1">
    <citation type="submission" date="2018-06" db="EMBL/GenBank/DDBJ databases">
        <title>Mucibacter soli gen. nov., sp. nov., a new member of the family Chitinophagaceae producing mucin.</title>
        <authorList>
            <person name="Kim M.-K."/>
            <person name="Park S."/>
            <person name="Kim T.-S."/>
            <person name="Joung Y."/>
            <person name="Han J.-H."/>
            <person name="Kim S.B."/>
        </authorList>
    </citation>
    <scope>NUCLEOTIDE SEQUENCE [LARGE SCALE GENOMIC DNA]</scope>
    <source>
        <strain evidence="2 3">R1-15</strain>
    </source>
</reference>
<dbReference type="SUPFAM" id="SSF52402">
    <property type="entry name" value="Adenine nucleotide alpha hydrolases-like"/>
    <property type="match status" value="2"/>
</dbReference>
<dbReference type="RefSeq" id="WP_110997161.1">
    <property type="nucleotide sequence ID" value="NZ_QKTW01000002.1"/>
</dbReference>
<proteinExistence type="predicted"/>
<protein>
    <recommendedName>
        <fullName evidence="1">UspA domain-containing protein</fullName>
    </recommendedName>
</protein>
<gene>
    <name evidence="2" type="ORF">DN068_01790</name>
</gene>
<dbReference type="Proteomes" id="UP000248745">
    <property type="component" value="Unassembled WGS sequence"/>
</dbReference>